<sequence>MRDLARNLFLRIESRNSRQIFGTSNLSPYYPSESVRKSIVKIIIISLIYNIDRKCLNDFALADLDHDQGNSCRPVIEPGDISAGYLERLVRGSRQWLECRIKATGRGCQRGISWRCREGGEGRDYEEGGCSLSPPHSRVVFR</sequence>
<dbReference type="Proteomes" id="UP000078540">
    <property type="component" value="Unassembled WGS sequence"/>
</dbReference>
<name>A0A195BEY0_9HYME</name>
<dbReference type="AlphaFoldDB" id="A0A195BEY0"/>
<dbReference type="EMBL" id="KQ976509">
    <property type="protein sequence ID" value="KYM82742.1"/>
    <property type="molecule type" value="Genomic_DNA"/>
</dbReference>
<gene>
    <name evidence="1" type="ORF">ALC53_06917</name>
</gene>
<accession>A0A195BEY0</accession>
<keyword evidence="2" id="KW-1185">Reference proteome</keyword>
<evidence type="ECO:0000313" key="1">
    <source>
        <dbReference type="EMBL" id="KYM82742.1"/>
    </source>
</evidence>
<organism evidence="1 2">
    <name type="scientific">Atta colombica</name>
    <dbReference type="NCBI Taxonomy" id="520822"/>
    <lineage>
        <taxon>Eukaryota</taxon>
        <taxon>Metazoa</taxon>
        <taxon>Ecdysozoa</taxon>
        <taxon>Arthropoda</taxon>
        <taxon>Hexapoda</taxon>
        <taxon>Insecta</taxon>
        <taxon>Pterygota</taxon>
        <taxon>Neoptera</taxon>
        <taxon>Endopterygota</taxon>
        <taxon>Hymenoptera</taxon>
        <taxon>Apocrita</taxon>
        <taxon>Aculeata</taxon>
        <taxon>Formicoidea</taxon>
        <taxon>Formicidae</taxon>
        <taxon>Myrmicinae</taxon>
        <taxon>Atta</taxon>
    </lineage>
</organism>
<proteinExistence type="predicted"/>
<evidence type="ECO:0000313" key="2">
    <source>
        <dbReference type="Proteomes" id="UP000078540"/>
    </source>
</evidence>
<protein>
    <submittedName>
        <fullName evidence="1">Uncharacterized protein</fullName>
    </submittedName>
</protein>
<reference evidence="1 2" key="1">
    <citation type="submission" date="2015-09" db="EMBL/GenBank/DDBJ databases">
        <title>Atta colombica WGS genome.</title>
        <authorList>
            <person name="Nygaard S."/>
            <person name="Hu H."/>
            <person name="Boomsma J."/>
            <person name="Zhang G."/>
        </authorList>
    </citation>
    <scope>NUCLEOTIDE SEQUENCE [LARGE SCALE GENOMIC DNA]</scope>
    <source>
        <strain evidence="1">Treedump-2</strain>
        <tissue evidence="1">Whole body</tissue>
    </source>
</reference>